<feature type="region of interest" description="Disordered" evidence="1">
    <location>
        <begin position="47"/>
        <end position="112"/>
    </location>
</feature>
<evidence type="ECO:0000313" key="2">
    <source>
        <dbReference type="EMBL" id="KAF2874921.1"/>
    </source>
</evidence>
<accession>A0A7C8MEG0</accession>
<sequence>MRGVGKTGDASGQRALVARMAESIAATAGEGAPERKRDVGLMKARGARCASHRSHRDGRTAAEANGQCQSRKVEPRGSRWMSARERQRRLLGPRDVRRQRRAIERRGLRWNE</sequence>
<protein>
    <submittedName>
        <fullName evidence="2">Uncharacterized protein</fullName>
    </submittedName>
</protein>
<comment type="caution">
    <text evidence="2">The sequence shown here is derived from an EMBL/GenBank/DDBJ whole genome shotgun (WGS) entry which is preliminary data.</text>
</comment>
<dbReference type="AlphaFoldDB" id="A0A7C8MEG0"/>
<feature type="compositionally biased region" description="Basic and acidic residues" evidence="1">
    <location>
        <begin position="71"/>
        <end position="85"/>
    </location>
</feature>
<proteinExistence type="predicted"/>
<evidence type="ECO:0000256" key="1">
    <source>
        <dbReference type="SAM" id="MobiDB-lite"/>
    </source>
</evidence>
<keyword evidence="3" id="KW-1185">Reference proteome</keyword>
<name>A0A7C8MEG0_9PLEO</name>
<evidence type="ECO:0000313" key="3">
    <source>
        <dbReference type="Proteomes" id="UP000481861"/>
    </source>
</evidence>
<reference evidence="2 3" key="1">
    <citation type="submission" date="2020-01" db="EMBL/GenBank/DDBJ databases">
        <authorList>
            <consortium name="DOE Joint Genome Institute"/>
            <person name="Haridas S."/>
            <person name="Albert R."/>
            <person name="Binder M."/>
            <person name="Bloem J."/>
            <person name="Labutti K."/>
            <person name="Salamov A."/>
            <person name="Andreopoulos B."/>
            <person name="Baker S.E."/>
            <person name="Barry K."/>
            <person name="Bills G."/>
            <person name="Bluhm B.H."/>
            <person name="Cannon C."/>
            <person name="Castanera R."/>
            <person name="Culley D.E."/>
            <person name="Daum C."/>
            <person name="Ezra D."/>
            <person name="Gonzalez J.B."/>
            <person name="Henrissat B."/>
            <person name="Kuo A."/>
            <person name="Liang C."/>
            <person name="Lipzen A."/>
            <person name="Lutzoni F."/>
            <person name="Magnuson J."/>
            <person name="Mondo S."/>
            <person name="Nolan M."/>
            <person name="Ohm R."/>
            <person name="Pangilinan J."/>
            <person name="Park H.-J.H."/>
            <person name="Ramirez L."/>
            <person name="Alfaro M."/>
            <person name="Sun H."/>
            <person name="Tritt A."/>
            <person name="Yoshinaga Y."/>
            <person name="Zwiers L.-H.L."/>
            <person name="Turgeon B.G."/>
            <person name="Goodwin S.B."/>
            <person name="Spatafora J.W."/>
            <person name="Crous P.W."/>
            <person name="Grigoriev I.V."/>
        </authorList>
    </citation>
    <scope>NUCLEOTIDE SEQUENCE [LARGE SCALE GENOMIC DNA]</scope>
    <source>
        <strain evidence="2 3">CBS 611.86</strain>
    </source>
</reference>
<dbReference type="EMBL" id="JAADJZ010000005">
    <property type="protein sequence ID" value="KAF2874921.1"/>
    <property type="molecule type" value="Genomic_DNA"/>
</dbReference>
<organism evidence="2 3">
    <name type="scientific">Massariosphaeria phaeospora</name>
    <dbReference type="NCBI Taxonomy" id="100035"/>
    <lineage>
        <taxon>Eukaryota</taxon>
        <taxon>Fungi</taxon>
        <taxon>Dikarya</taxon>
        <taxon>Ascomycota</taxon>
        <taxon>Pezizomycotina</taxon>
        <taxon>Dothideomycetes</taxon>
        <taxon>Pleosporomycetidae</taxon>
        <taxon>Pleosporales</taxon>
        <taxon>Pleosporales incertae sedis</taxon>
        <taxon>Massariosphaeria</taxon>
    </lineage>
</organism>
<feature type="compositionally biased region" description="Basic and acidic residues" evidence="1">
    <location>
        <begin position="92"/>
        <end position="112"/>
    </location>
</feature>
<gene>
    <name evidence="2" type="ORF">BDV95DRAFT_302609</name>
</gene>
<dbReference type="Proteomes" id="UP000481861">
    <property type="component" value="Unassembled WGS sequence"/>
</dbReference>